<dbReference type="PANTHER" id="PTHR46579:SF1">
    <property type="entry name" value="F5_8 TYPE C DOMAIN-CONTAINING PROTEIN"/>
    <property type="match status" value="1"/>
</dbReference>
<name>A0A5C3KGH2_COPMA</name>
<accession>A0A5C3KGH2</accession>
<evidence type="ECO:0008006" key="3">
    <source>
        <dbReference type="Google" id="ProtNLM"/>
    </source>
</evidence>
<evidence type="ECO:0000313" key="2">
    <source>
        <dbReference type="Proteomes" id="UP000307440"/>
    </source>
</evidence>
<dbReference type="EMBL" id="ML210354">
    <property type="protein sequence ID" value="TFK19200.1"/>
    <property type="molecule type" value="Genomic_DNA"/>
</dbReference>
<organism evidence="1 2">
    <name type="scientific">Coprinopsis marcescibilis</name>
    <name type="common">Agaric fungus</name>
    <name type="synonym">Psathyrella marcescibilis</name>
    <dbReference type="NCBI Taxonomy" id="230819"/>
    <lineage>
        <taxon>Eukaryota</taxon>
        <taxon>Fungi</taxon>
        <taxon>Dikarya</taxon>
        <taxon>Basidiomycota</taxon>
        <taxon>Agaricomycotina</taxon>
        <taxon>Agaricomycetes</taxon>
        <taxon>Agaricomycetidae</taxon>
        <taxon>Agaricales</taxon>
        <taxon>Agaricineae</taxon>
        <taxon>Psathyrellaceae</taxon>
        <taxon>Coprinopsis</taxon>
    </lineage>
</organism>
<gene>
    <name evidence="1" type="ORF">FA15DRAFT_601974</name>
</gene>
<dbReference type="InterPro" id="IPR004242">
    <property type="entry name" value="Transposase_21"/>
</dbReference>
<protein>
    <recommendedName>
        <fullName evidence="3">DUF4218 domain-containing protein</fullName>
    </recommendedName>
</protein>
<dbReference type="Pfam" id="PF02992">
    <property type="entry name" value="Transposase_21"/>
    <property type="match status" value="1"/>
</dbReference>
<dbReference type="OrthoDB" id="3039677at2759"/>
<dbReference type="Proteomes" id="UP000307440">
    <property type="component" value="Unassembled WGS sequence"/>
</dbReference>
<dbReference type="PANTHER" id="PTHR46579">
    <property type="entry name" value="F5/8 TYPE C DOMAIN-CONTAINING PROTEIN-RELATED"/>
    <property type="match status" value="1"/>
</dbReference>
<keyword evidence="2" id="KW-1185">Reference proteome</keyword>
<reference evidence="1 2" key="1">
    <citation type="journal article" date="2019" name="Nat. Ecol. Evol.">
        <title>Megaphylogeny resolves global patterns of mushroom evolution.</title>
        <authorList>
            <person name="Varga T."/>
            <person name="Krizsan K."/>
            <person name="Foldi C."/>
            <person name="Dima B."/>
            <person name="Sanchez-Garcia M."/>
            <person name="Sanchez-Ramirez S."/>
            <person name="Szollosi G.J."/>
            <person name="Szarkandi J.G."/>
            <person name="Papp V."/>
            <person name="Albert L."/>
            <person name="Andreopoulos W."/>
            <person name="Angelini C."/>
            <person name="Antonin V."/>
            <person name="Barry K.W."/>
            <person name="Bougher N.L."/>
            <person name="Buchanan P."/>
            <person name="Buyck B."/>
            <person name="Bense V."/>
            <person name="Catcheside P."/>
            <person name="Chovatia M."/>
            <person name="Cooper J."/>
            <person name="Damon W."/>
            <person name="Desjardin D."/>
            <person name="Finy P."/>
            <person name="Geml J."/>
            <person name="Haridas S."/>
            <person name="Hughes K."/>
            <person name="Justo A."/>
            <person name="Karasinski D."/>
            <person name="Kautmanova I."/>
            <person name="Kiss B."/>
            <person name="Kocsube S."/>
            <person name="Kotiranta H."/>
            <person name="LaButti K.M."/>
            <person name="Lechner B.E."/>
            <person name="Liimatainen K."/>
            <person name="Lipzen A."/>
            <person name="Lukacs Z."/>
            <person name="Mihaltcheva S."/>
            <person name="Morgado L.N."/>
            <person name="Niskanen T."/>
            <person name="Noordeloos M.E."/>
            <person name="Ohm R.A."/>
            <person name="Ortiz-Santana B."/>
            <person name="Ovrebo C."/>
            <person name="Racz N."/>
            <person name="Riley R."/>
            <person name="Savchenko A."/>
            <person name="Shiryaev A."/>
            <person name="Soop K."/>
            <person name="Spirin V."/>
            <person name="Szebenyi C."/>
            <person name="Tomsovsky M."/>
            <person name="Tulloss R.E."/>
            <person name="Uehling J."/>
            <person name="Grigoriev I.V."/>
            <person name="Vagvolgyi C."/>
            <person name="Papp T."/>
            <person name="Martin F.M."/>
            <person name="Miettinen O."/>
            <person name="Hibbett D.S."/>
            <person name="Nagy L.G."/>
        </authorList>
    </citation>
    <scope>NUCLEOTIDE SEQUENCE [LARGE SCALE GENOMIC DNA]</scope>
    <source>
        <strain evidence="1 2">CBS 121175</strain>
    </source>
</reference>
<evidence type="ECO:0000313" key="1">
    <source>
        <dbReference type="EMBL" id="TFK19200.1"/>
    </source>
</evidence>
<dbReference type="AlphaFoldDB" id="A0A5C3KGH2"/>
<proteinExistence type="predicted"/>
<sequence length="422" mass="48253">MFLVGMIPGPNEPPLETINHYFTPLVNELLEFWKHGVYLSRTYRHPQGRRVRCALVAIVCDLPGSRKTAGFTAPSHTHFCSICECRNSFKNHKQQYEGYVDTPFCLWKRRSAELCRAAGEQFLAATNEKERKAAFDGTGVRWSEFHRLPYFDPSRFVVVDAMHNLFLGLTQVHCTTILGICVRDNKTAMPSKALHIPFRNDWELLSPTEQTAVKYLKSALEGPLNAQIAKDRDGVIKRFEPQEEREEVDHDNNTIGEQLAELRADISAMLVPSWMSKVPSNLGDPSHGKLKADHWRMLATVFLPASLIRLWAQTDGGDTDAESVRKRRLLEVTMSLFSAISIATGHSTSSAKAQLYLQHYQAYIDGVKELFPNYVFRPNHHMAFHLAEYLEMYGPVHSWWTFPFERMIGMLQRIPTNNKICE</sequence>
<dbReference type="STRING" id="230819.A0A5C3KGH2"/>